<protein>
    <recommendedName>
        <fullName evidence="3">Calpastatin</fullName>
    </recommendedName>
</protein>
<dbReference type="EMBL" id="JAPFFF010000042">
    <property type="protein sequence ID" value="KAK8841298.1"/>
    <property type="molecule type" value="Genomic_DNA"/>
</dbReference>
<organism evidence="1 2">
    <name type="scientific">Tritrichomonas musculus</name>
    <dbReference type="NCBI Taxonomy" id="1915356"/>
    <lineage>
        <taxon>Eukaryota</taxon>
        <taxon>Metamonada</taxon>
        <taxon>Parabasalia</taxon>
        <taxon>Tritrichomonadida</taxon>
        <taxon>Tritrichomonadidae</taxon>
        <taxon>Tritrichomonas</taxon>
    </lineage>
</organism>
<dbReference type="InterPro" id="IPR036287">
    <property type="entry name" value="Rv1873-like_sf"/>
</dbReference>
<dbReference type="Gene3D" id="1.25.40.380">
    <property type="entry name" value="Protein of unknown function DUF1810"/>
    <property type="match status" value="1"/>
</dbReference>
<reference evidence="1 2" key="1">
    <citation type="submission" date="2024-04" db="EMBL/GenBank/DDBJ databases">
        <title>Tritrichomonas musculus Genome.</title>
        <authorList>
            <person name="Alves-Ferreira E."/>
            <person name="Grigg M."/>
            <person name="Lorenzi H."/>
            <person name="Galac M."/>
        </authorList>
    </citation>
    <scope>NUCLEOTIDE SEQUENCE [LARGE SCALE GENOMIC DNA]</scope>
    <source>
        <strain evidence="1 2">EAF2021</strain>
    </source>
</reference>
<sequence>MLSRKGEKDLTRFLKEHDTGYQRALREIKNGKKRSHWMWYIFPQIQGLGRSEMNQYYSIKDLNEAKEYMANEILRNHLIEISQALLQLESNDPREIFGYPDYLKLQSSMTLFGIADPEQTVFKQVLDKFYNGEPDAKTIGKLKKKKRTSLEI</sequence>
<evidence type="ECO:0000313" key="2">
    <source>
        <dbReference type="Proteomes" id="UP001470230"/>
    </source>
</evidence>
<dbReference type="SUPFAM" id="SSF140736">
    <property type="entry name" value="Rv1873-like"/>
    <property type="match status" value="1"/>
</dbReference>
<dbReference type="Proteomes" id="UP001470230">
    <property type="component" value="Unassembled WGS sequence"/>
</dbReference>
<keyword evidence="2" id="KW-1185">Reference proteome</keyword>
<name>A0ABR2H537_9EUKA</name>
<gene>
    <name evidence="1" type="ORF">M9Y10_027501</name>
</gene>
<comment type="caution">
    <text evidence="1">The sequence shown here is derived from an EMBL/GenBank/DDBJ whole genome shotgun (WGS) entry which is preliminary data.</text>
</comment>
<proteinExistence type="predicted"/>
<accession>A0ABR2H537</accession>
<evidence type="ECO:0000313" key="1">
    <source>
        <dbReference type="EMBL" id="KAK8841298.1"/>
    </source>
</evidence>
<dbReference type="Pfam" id="PF08837">
    <property type="entry name" value="DUF1810"/>
    <property type="match status" value="1"/>
</dbReference>
<evidence type="ECO:0008006" key="3">
    <source>
        <dbReference type="Google" id="ProtNLM"/>
    </source>
</evidence>
<dbReference type="PIRSF" id="PIRSF008546">
    <property type="entry name" value="UCP008546"/>
    <property type="match status" value="1"/>
</dbReference>
<dbReference type="InterPro" id="IPR014937">
    <property type="entry name" value="DUF1810"/>
</dbReference>